<name>A0A7X9II42_9DELT</name>
<proteinExistence type="predicted"/>
<gene>
    <name evidence="3" type="ORF">GYA55_00700</name>
</gene>
<dbReference type="PANTHER" id="PTHR43650:SF1">
    <property type="entry name" value="PYROPHOSPHATE--FRUCTOSE 6-PHOSPHATE 1-PHOSPHOTRANSFERASE SUBUNIT BETA 2"/>
    <property type="match status" value="1"/>
</dbReference>
<dbReference type="EMBL" id="JAAZON010000024">
    <property type="protein sequence ID" value="NMC61663.1"/>
    <property type="molecule type" value="Genomic_DNA"/>
</dbReference>
<comment type="caution">
    <text evidence="3">The sequence shown here is derived from an EMBL/GenBank/DDBJ whole genome shotgun (WGS) entry which is preliminary data.</text>
</comment>
<feature type="non-terminal residue" evidence="3">
    <location>
        <position position="1"/>
    </location>
</feature>
<dbReference type="Gene3D" id="3.40.50.460">
    <property type="entry name" value="Phosphofructokinase domain"/>
    <property type="match status" value="1"/>
</dbReference>
<dbReference type="AlphaFoldDB" id="A0A7X9II42"/>
<dbReference type="InterPro" id="IPR035966">
    <property type="entry name" value="PKF_sf"/>
</dbReference>
<accession>A0A7X9II42</accession>
<dbReference type="GO" id="GO:0005829">
    <property type="term" value="C:cytosol"/>
    <property type="evidence" value="ECO:0007669"/>
    <property type="project" value="TreeGrafter"/>
</dbReference>
<dbReference type="Proteomes" id="UP000524246">
    <property type="component" value="Unassembled WGS sequence"/>
</dbReference>
<evidence type="ECO:0000313" key="4">
    <source>
        <dbReference type="Proteomes" id="UP000524246"/>
    </source>
</evidence>
<evidence type="ECO:0000256" key="2">
    <source>
        <dbReference type="ARBA" id="ARBA00023152"/>
    </source>
</evidence>
<dbReference type="GO" id="GO:0003872">
    <property type="term" value="F:6-phosphofructokinase activity"/>
    <property type="evidence" value="ECO:0007669"/>
    <property type="project" value="InterPro"/>
</dbReference>
<keyword evidence="2" id="KW-0324">Glycolysis</keyword>
<evidence type="ECO:0008006" key="5">
    <source>
        <dbReference type="Google" id="ProtNLM"/>
    </source>
</evidence>
<dbReference type="GO" id="GO:0009749">
    <property type="term" value="P:response to glucose"/>
    <property type="evidence" value="ECO:0007669"/>
    <property type="project" value="TreeGrafter"/>
</dbReference>
<protein>
    <recommendedName>
        <fullName evidence="5">6-phosphofructokinase</fullName>
    </recommendedName>
</protein>
<dbReference type="SUPFAM" id="SSF53784">
    <property type="entry name" value="Phosphofructokinase"/>
    <property type="match status" value="1"/>
</dbReference>
<evidence type="ECO:0000313" key="3">
    <source>
        <dbReference type="EMBL" id="NMC61663.1"/>
    </source>
</evidence>
<reference evidence="3 4" key="1">
    <citation type="journal article" date="2020" name="Biotechnol. Biofuels">
        <title>New insights from the biogas microbiome by comprehensive genome-resolved metagenomics of nearly 1600 species originating from multiple anaerobic digesters.</title>
        <authorList>
            <person name="Campanaro S."/>
            <person name="Treu L."/>
            <person name="Rodriguez-R L.M."/>
            <person name="Kovalovszki A."/>
            <person name="Ziels R.M."/>
            <person name="Maus I."/>
            <person name="Zhu X."/>
            <person name="Kougias P.G."/>
            <person name="Basile A."/>
            <person name="Luo G."/>
            <person name="Schluter A."/>
            <person name="Konstantinidis K.T."/>
            <person name="Angelidaki I."/>
        </authorList>
    </citation>
    <scope>NUCLEOTIDE SEQUENCE [LARGE SCALE GENOMIC DNA]</scope>
    <source>
        <strain evidence="3">AS27yjCOA_65</strain>
    </source>
</reference>
<keyword evidence="1" id="KW-0963">Cytoplasm</keyword>
<sequence length="279" mass="30068">KTLREDSRTTGDRAFIAVCMGRDAGFLSLGIAHETDCFVMLPEEAESFDMKLVIDTIVGSLLKGQALAEKTPLSIHDRGAVVLVAEGVISRIAGIAELVKTSFPMVGGIVLDEYGNIRLAKIPSQNLLEWGVINRFKELGVPQALKATGRKLDIISEKVGFGLRCAAPCEEDVIFTSALGEAAARFALEGATEIMVVPTSQGIRAMPFDELLDSAGKTHTRTVNLTSQKFQTLLRHRLLPEDLASGLVSDIAAFTSLSPEALGKELRAAAEFSARHYLQ</sequence>
<dbReference type="PANTHER" id="PTHR43650">
    <property type="entry name" value="PYROPHOSPHATE--FRUCTOSE 6-PHOSPHATE 1-PHOSPHOTRANSFERASE"/>
    <property type="match status" value="1"/>
</dbReference>
<evidence type="ECO:0000256" key="1">
    <source>
        <dbReference type="ARBA" id="ARBA00022490"/>
    </source>
</evidence>
<organism evidence="3 4">
    <name type="scientific">SAR324 cluster bacterium</name>
    <dbReference type="NCBI Taxonomy" id="2024889"/>
    <lineage>
        <taxon>Bacteria</taxon>
        <taxon>Deltaproteobacteria</taxon>
        <taxon>SAR324 cluster</taxon>
    </lineage>
</organism>